<keyword evidence="4" id="KW-0540">Nuclease</keyword>
<dbReference type="InterPro" id="IPR041577">
    <property type="entry name" value="RT_RNaseH_2"/>
</dbReference>
<dbReference type="GO" id="GO:0003887">
    <property type="term" value="F:DNA-directed DNA polymerase activity"/>
    <property type="evidence" value="ECO:0007669"/>
    <property type="project" value="UniProtKB-KW"/>
</dbReference>
<dbReference type="SUPFAM" id="SSF53098">
    <property type="entry name" value="Ribonuclease H-like"/>
    <property type="match status" value="1"/>
</dbReference>
<dbReference type="GO" id="GO:0004519">
    <property type="term" value="F:endonuclease activity"/>
    <property type="evidence" value="ECO:0007669"/>
    <property type="project" value="UniProtKB-KW"/>
</dbReference>
<evidence type="ECO:0000259" key="21">
    <source>
        <dbReference type="Pfam" id="PF17921"/>
    </source>
</evidence>
<evidence type="ECO:0000256" key="13">
    <source>
        <dbReference type="ARBA" id="ARBA00022932"/>
    </source>
</evidence>
<dbReference type="InterPro" id="IPR041588">
    <property type="entry name" value="Integrase_H2C2"/>
</dbReference>
<evidence type="ECO:0000256" key="10">
    <source>
        <dbReference type="ARBA" id="ARBA00022884"/>
    </source>
</evidence>
<dbReference type="Pfam" id="PF24626">
    <property type="entry name" value="SH3_Tf2-1"/>
    <property type="match status" value="1"/>
</dbReference>
<dbReference type="CDD" id="cd00303">
    <property type="entry name" value="retropepsin_like"/>
    <property type="match status" value="1"/>
</dbReference>
<evidence type="ECO:0000256" key="15">
    <source>
        <dbReference type="ARBA" id="ARBA00023172"/>
    </source>
</evidence>
<evidence type="ECO:0000256" key="14">
    <source>
        <dbReference type="ARBA" id="ARBA00023125"/>
    </source>
</evidence>
<keyword evidence="12" id="KW-0695">RNA-directed DNA polymerase</keyword>
<accession>A0AAQ3P9C6</accession>
<evidence type="ECO:0000256" key="12">
    <source>
        <dbReference type="ARBA" id="ARBA00022918"/>
    </source>
</evidence>
<feature type="domain" description="Integrase zinc-binding" evidence="21">
    <location>
        <begin position="717"/>
        <end position="770"/>
    </location>
</feature>
<feature type="region of interest" description="Disordered" evidence="18">
    <location>
        <begin position="1105"/>
        <end position="1138"/>
    </location>
</feature>
<evidence type="ECO:0000259" key="22">
    <source>
        <dbReference type="Pfam" id="PF24626"/>
    </source>
</evidence>
<evidence type="ECO:0000259" key="20">
    <source>
        <dbReference type="Pfam" id="PF17919"/>
    </source>
</evidence>
<evidence type="ECO:0000256" key="2">
    <source>
        <dbReference type="ARBA" id="ARBA00022679"/>
    </source>
</evidence>
<evidence type="ECO:0000259" key="19">
    <source>
        <dbReference type="Pfam" id="PF00078"/>
    </source>
</evidence>
<evidence type="ECO:0000256" key="3">
    <source>
        <dbReference type="ARBA" id="ARBA00022695"/>
    </source>
</evidence>
<dbReference type="Gene3D" id="3.30.420.10">
    <property type="entry name" value="Ribonuclease H-like superfamily/Ribonuclease H"/>
    <property type="match status" value="1"/>
</dbReference>
<keyword evidence="6" id="KW-0064">Aspartyl protease</keyword>
<keyword evidence="17" id="KW-0175">Coiled coil</keyword>
<dbReference type="PANTHER" id="PTHR37984:SF5">
    <property type="entry name" value="PROTEIN NYNRIN-LIKE"/>
    <property type="match status" value="1"/>
</dbReference>
<keyword evidence="14" id="KW-0238">DNA-binding</keyword>
<dbReference type="Pfam" id="PF17919">
    <property type="entry name" value="RT_RNaseH_2"/>
    <property type="match status" value="1"/>
</dbReference>
<feature type="domain" description="Reverse transcriptase" evidence="19">
    <location>
        <begin position="372"/>
        <end position="470"/>
    </location>
</feature>
<dbReference type="GO" id="GO:0003723">
    <property type="term" value="F:RNA binding"/>
    <property type="evidence" value="ECO:0007669"/>
    <property type="project" value="UniProtKB-KW"/>
</dbReference>
<dbReference type="SUPFAM" id="SSF56672">
    <property type="entry name" value="DNA/RNA polymerases"/>
    <property type="match status" value="1"/>
</dbReference>
<dbReference type="GO" id="GO:0046872">
    <property type="term" value="F:metal ion binding"/>
    <property type="evidence" value="ECO:0007669"/>
    <property type="project" value="UniProtKB-KW"/>
</dbReference>
<feature type="region of interest" description="Disordered" evidence="18">
    <location>
        <begin position="82"/>
        <end position="109"/>
    </location>
</feature>
<dbReference type="SUPFAM" id="SSF50630">
    <property type="entry name" value="Acid proteases"/>
    <property type="match status" value="1"/>
</dbReference>
<sequence length="1298" mass="146306">MHNNGLLTSWESFLRALELRFAPSKFEDPIAALCKLSQTHSLQDYLSELKPHLRREVTVLQPTDLNQVISFAKLHDDKQSAFPFSRFSKPPSQTQTPPPPIPKSLPPLLPTPPIKLPIKRLTKAEMQARKEKNLCYNCDERYTRGHRCKSQFLLLISTTSDDDPLPLDDPDPLTTEDPSSESGLISLHALCGQWVPRTLRLTGSINGYQVQILVDSGATHNFIQSRVAHFLQLHTEPTPTPLKVMVGNGDFLPCSTLCPKAQLKVASFQFSVDLYPLELSGTDIVLGVHWLTQVSPFAMDYNGPFMRFMWEGTLVELKGETGPTPSPISIHQLRRLQQTNSVEALYQLTLDQPPSYHSYSLTTASILMLPADCAKTAFRTHNGHFEFKVMPSGLCNAPSTFQATTNDLFRPHLRQFIIVFFDDILVYSPTLDSHVSHLESTFQLLLQHSFKLKGDKCSIGKESIHYLGHIVARQGVHPDPNKIQVVLDWPLPTSVKSLRGFLGLTGFYRRFVKGYASIANALTDLLKRDNFVWHDTATKAFQRLKDALTNAPVLALPRLDCTFLVQTDASSSGMGAVLSQNGHPIAYFSKQFCPKLQNSFTYIRELCAITSAVQKWRQYLLGRRFIIQTDQKSIKELLSQTVLTSDQQTYLSKLLAYDFEIQYKSGKTNSAADAFAEFLDLKHKIAATPAHFPLYSIVDGLILFKKRIWIPASCPFIPTLLHEYHSTPIVGHPGVARTFGKLAANFFWDKMREDIHSFVTQCVICQQTKIPAQKPAGLLQPIPPPSKCWEDLSLDFIIGLPSYQGHTTILVVVDRFYKGAHFGTLPRSFSASKVADLFVHMICRLHGLPKSLISDRDSLFLSQFWRELFRYPLLIIPNPTDNLRWSTRFCNNTSVVSFITNLRCGANFFLGLNVLPSDTSNAAVQFELQSRTDIIRKLNRNLQKAQSDIKKWAYTSRRDLQLQEGDWAYVRHRPYHQVSVAGPYQGKLQKHFFGPFKVLERIGQVAYRLELPSTAKIHNVFHISFLRPHLGLPPTSVSALPLEFQDNHPLLEPITILATKPDSDTVLVQWKGLPPEEATWEPRITIQQQFHLEDKVLLHPEGDERNTEHVSTTSTNEECIDSPSATTDSTAEPGGNGKNIEYSPSIILPCCQFSRFFFSSQWWRCGDSKCRSAFGSEGGVVLDGGLRDEVMLSRGEALTLFVSDKLCVVVLFQAQTRSGVAVHNVLITLRTEVNFTLTDTSGEMNVLRCFNLTRAYDIECSDSLLLQEIRMKAHSFSNTHNFSSYYSPVIIIINTHSA</sequence>
<dbReference type="Gene3D" id="3.30.70.270">
    <property type="match status" value="2"/>
</dbReference>
<dbReference type="InterPro" id="IPR001969">
    <property type="entry name" value="Aspartic_peptidase_AS"/>
</dbReference>
<dbReference type="EMBL" id="CP144700">
    <property type="protein sequence ID" value="WVZ23465.1"/>
    <property type="molecule type" value="Genomic_DNA"/>
</dbReference>
<dbReference type="InterPro" id="IPR016197">
    <property type="entry name" value="Chromo-like_dom_sf"/>
</dbReference>
<dbReference type="PROSITE" id="PS00141">
    <property type="entry name" value="ASP_PROTEASE"/>
    <property type="match status" value="1"/>
</dbReference>
<evidence type="ECO:0000256" key="8">
    <source>
        <dbReference type="ARBA" id="ARBA00022801"/>
    </source>
</evidence>
<evidence type="ECO:0000256" key="17">
    <source>
        <dbReference type="SAM" id="Coils"/>
    </source>
</evidence>
<dbReference type="Gene3D" id="2.40.70.10">
    <property type="entry name" value="Acid Proteases"/>
    <property type="match status" value="1"/>
</dbReference>
<dbReference type="GO" id="GO:0003677">
    <property type="term" value="F:DNA binding"/>
    <property type="evidence" value="ECO:0007669"/>
    <property type="project" value="UniProtKB-KW"/>
</dbReference>
<dbReference type="Gene3D" id="1.10.340.70">
    <property type="match status" value="1"/>
</dbReference>
<dbReference type="InterPro" id="IPR056924">
    <property type="entry name" value="SH3_Tf2-1"/>
</dbReference>
<dbReference type="Pfam" id="PF08284">
    <property type="entry name" value="RVP_2"/>
    <property type="match status" value="1"/>
</dbReference>
<dbReference type="Pfam" id="PF00078">
    <property type="entry name" value="RVT_1"/>
    <property type="match status" value="1"/>
</dbReference>
<dbReference type="InterPro" id="IPR021109">
    <property type="entry name" value="Peptidase_aspartic_dom_sf"/>
</dbReference>
<keyword evidence="15" id="KW-0233">DNA recombination</keyword>
<evidence type="ECO:0000256" key="9">
    <source>
        <dbReference type="ARBA" id="ARBA00022842"/>
    </source>
</evidence>
<dbReference type="SUPFAM" id="SSF54160">
    <property type="entry name" value="Chromo domain-like"/>
    <property type="match status" value="1"/>
</dbReference>
<feature type="domain" description="Reverse transcriptase/retrotransposon-derived protein RNase H-like" evidence="20">
    <location>
        <begin position="533"/>
        <end position="627"/>
    </location>
</feature>
<dbReference type="FunFam" id="3.30.70.270:FF:000020">
    <property type="entry name" value="Transposon Tf2-6 polyprotein-like Protein"/>
    <property type="match status" value="1"/>
</dbReference>
<keyword evidence="3" id="KW-0548">Nucleotidyltransferase</keyword>
<evidence type="ECO:0000256" key="1">
    <source>
        <dbReference type="ARBA" id="ARBA00022670"/>
    </source>
</evidence>
<keyword evidence="24" id="KW-1185">Reference proteome</keyword>
<evidence type="ECO:0000256" key="4">
    <source>
        <dbReference type="ARBA" id="ARBA00022722"/>
    </source>
</evidence>
<dbReference type="GO" id="GO:0006508">
    <property type="term" value="P:proteolysis"/>
    <property type="evidence" value="ECO:0007669"/>
    <property type="project" value="UniProtKB-KW"/>
</dbReference>
<dbReference type="GO" id="GO:0006310">
    <property type="term" value="P:DNA recombination"/>
    <property type="evidence" value="ECO:0007669"/>
    <property type="project" value="UniProtKB-KW"/>
</dbReference>
<protein>
    <submittedName>
        <fullName evidence="23">Uncharacterized protein</fullName>
    </submittedName>
</protein>
<keyword evidence="5" id="KW-0479">Metal-binding</keyword>
<evidence type="ECO:0000256" key="5">
    <source>
        <dbReference type="ARBA" id="ARBA00022723"/>
    </source>
</evidence>
<organism evidence="23 24">
    <name type="scientific">Vigna mungo</name>
    <name type="common">Black gram</name>
    <name type="synonym">Phaseolus mungo</name>
    <dbReference type="NCBI Taxonomy" id="3915"/>
    <lineage>
        <taxon>Eukaryota</taxon>
        <taxon>Viridiplantae</taxon>
        <taxon>Streptophyta</taxon>
        <taxon>Embryophyta</taxon>
        <taxon>Tracheophyta</taxon>
        <taxon>Spermatophyta</taxon>
        <taxon>Magnoliopsida</taxon>
        <taxon>eudicotyledons</taxon>
        <taxon>Gunneridae</taxon>
        <taxon>Pentapetalae</taxon>
        <taxon>rosids</taxon>
        <taxon>fabids</taxon>
        <taxon>Fabales</taxon>
        <taxon>Fabaceae</taxon>
        <taxon>Papilionoideae</taxon>
        <taxon>50 kb inversion clade</taxon>
        <taxon>NPAAA clade</taxon>
        <taxon>indigoferoid/millettioid clade</taxon>
        <taxon>Phaseoleae</taxon>
        <taxon>Vigna</taxon>
    </lineage>
</organism>
<dbReference type="GO" id="GO:0004190">
    <property type="term" value="F:aspartic-type endopeptidase activity"/>
    <property type="evidence" value="ECO:0007669"/>
    <property type="project" value="UniProtKB-KW"/>
</dbReference>
<dbReference type="CDD" id="cd01647">
    <property type="entry name" value="RT_LTR"/>
    <property type="match status" value="1"/>
</dbReference>
<keyword evidence="8" id="KW-0378">Hydrolase</keyword>
<proteinExistence type="predicted"/>
<keyword evidence="16" id="KW-0511">Multifunctional enzyme</keyword>
<evidence type="ECO:0000256" key="18">
    <source>
        <dbReference type="SAM" id="MobiDB-lite"/>
    </source>
</evidence>
<keyword evidence="9" id="KW-0460">Magnesium</keyword>
<reference evidence="23 24" key="1">
    <citation type="journal article" date="2023" name="Life. Sci Alliance">
        <title>Evolutionary insights into 3D genome organization and epigenetic landscape of Vigna mungo.</title>
        <authorList>
            <person name="Junaid A."/>
            <person name="Singh B."/>
            <person name="Bhatia S."/>
        </authorList>
    </citation>
    <scope>NUCLEOTIDE SEQUENCE [LARGE SCALE GENOMIC DNA]</scope>
    <source>
        <strain evidence="23">Urdbean</strain>
    </source>
</reference>
<dbReference type="PANTHER" id="PTHR37984">
    <property type="entry name" value="PROTEIN CBG26694"/>
    <property type="match status" value="1"/>
</dbReference>
<evidence type="ECO:0000256" key="7">
    <source>
        <dbReference type="ARBA" id="ARBA00022759"/>
    </source>
</evidence>
<keyword evidence="1" id="KW-0645">Protease</keyword>
<feature type="coiled-coil region" evidence="17">
    <location>
        <begin position="928"/>
        <end position="955"/>
    </location>
</feature>
<evidence type="ECO:0000256" key="16">
    <source>
        <dbReference type="ARBA" id="ARBA00023268"/>
    </source>
</evidence>
<keyword evidence="7" id="KW-0255">Endonuclease</keyword>
<gene>
    <name evidence="23" type="ORF">V8G54_002009</name>
</gene>
<keyword evidence="11" id="KW-0229">DNA integration</keyword>
<dbReference type="InterPro" id="IPR012337">
    <property type="entry name" value="RNaseH-like_sf"/>
</dbReference>
<name>A0AAQ3P9C6_VIGMU</name>
<dbReference type="Pfam" id="PF17921">
    <property type="entry name" value="Integrase_H2C2"/>
    <property type="match status" value="1"/>
</dbReference>
<feature type="domain" description="Tf2-1-like SH3-like" evidence="22">
    <location>
        <begin position="965"/>
        <end position="1029"/>
    </location>
</feature>
<keyword evidence="13" id="KW-0239">DNA-directed DNA polymerase</keyword>
<dbReference type="InterPro" id="IPR043502">
    <property type="entry name" value="DNA/RNA_pol_sf"/>
</dbReference>
<dbReference type="InterPro" id="IPR043128">
    <property type="entry name" value="Rev_trsase/Diguanyl_cyclase"/>
</dbReference>
<dbReference type="Gene3D" id="3.10.10.10">
    <property type="entry name" value="HIV Type 1 Reverse Transcriptase, subunit A, domain 1"/>
    <property type="match status" value="1"/>
</dbReference>
<keyword evidence="10" id="KW-0694">RNA-binding</keyword>
<dbReference type="InterPro" id="IPR050951">
    <property type="entry name" value="Retrovirus_Pol_polyprotein"/>
</dbReference>
<evidence type="ECO:0000313" key="24">
    <source>
        <dbReference type="Proteomes" id="UP001374535"/>
    </source>
</evidence>
<dbReference type="Proteomes" id="UP001374535">
    <property type="component" value="Chromosome 1"/>
</dbReference>
<evidence type="ECO:0000256" key="6">
    <source>
        <dbReference type="ARBA" id="ARBA00022750"/>
    </source>
</evidence>
<dbReference type="InterPro" id="IPR036397">
    <property type="entry name" value="RNaseH_sf"/>
</dbReference>
<dbReference type="GO" id="GO:0003964">
    <property type="term" value="F:RNA-directed DNA polymerase activity"/>
    <property type="evidence" value="ECO:0007669"/>
    <property type="project" value="UniProtKB-KW"/>
</dbReference>
<dbReference type="GO" id="GO:0015074">
    <property type="term" value="P:DNA integration"/>
    <property type="evidence" value="ECO:0007669"/>
    <property type="project" value="UniProtKB-KW"/>
</dbReference>
<evidence type="ECO:0000256" key="11">
    <source>
        <dbReference type="ARBA" id="ARBA00022908"/>
    </source>
</evidence>
<feature type="compositionally biased region" description="Polar residues" evidence="18">
    <location>
        <begin position="1109"/>
        <end position="1130"/>
    </location>
</feature>
<keyword evidence="2" id="KW-0808">Transferase</keyword>
<feature type="compositionally biased region" description="Pro residues" evidence="18">
    <location>
        <begin position="96"/>
        <end position="109"/>
    </location>
</feature>
<dbReference type="InterPro" id="IPR000477">
    <property type="entry name" value="RT_dom"/>
</dbReference>
<evidence type="ECO:0000313" key="23">
    <source>
        <dbReference type="EMBL" id="WVZ23465.1"/>
    </source>
</evidence>
<dbReference type="CDD" id="cd09274">
    <property type="entry name" value="RNase_HI_RT_Ty3"/>
    <property type="match status" value="1"/>
</dbReference>